<keyword evidence="5" id="KW-0325">Glycoprotein</keyword>
<dbReference type="SUPFAM" id="SSF51445">
    <property type="entry name" value="(Trans)glycosidases"/>
    <property type="match status" value="1"/>
</dbReference>
<dbReference type="FunFam" id="3.10.50.10:FF:000006">
    <property type="entry name" value="Chitobiase, di-N-acetyl"/>
    <property type="match status" value="1"/>
</dbReference>
<dbReference type="PANTHER" id="PTHR46290">
    <property type="entry name" value="DI-N-ACETYLCHITOBIASE"/>
    <property type="match status" value="1"/>
</dbReference>
<dbReference type="PROSITE" id="PS51910">
    <property type="entry name" value="GH18_2"/>
    <property type="match status" value="1"/>
</dbReference>
<dbReference type="InterPro" id="IPR001223">
    <property type="entry name" value="Glyco_hydro18_cat"/>
</dbReference>
<keyword evidence="4" id="KW-0378">Hydrolase</keyword>
<dbReference type="GO" id="GO:0005764">
    <property type="term" value="C:lysosome"/>
    <property type="evidence" value="ECO:0007669"/>
    <property type="project" value="UniProtKB-SubCell"/>
</dbReference>
<evidence type="ECO:0000256" key="3">
    <source>
        <dbReference type="ARBA" id="ARBA00022729"/>
    </source>
</evidence>
<evidence type="ECO:0000259" key="10">
    <source>
        <dbReference type="PROSITE" id="PS51910"/>
    </source>
</evidence>
<dbReference type="Gene3D" id="3.10.50.10">
    <property type="match status" value="1"/>
</dbReference>
<feature type="region of interest" description="Disordered" evidence="8">
    <location>
        <begin position="357"/>
        <end position="376"/>
    </location>
</feature>
<dbReference type="AlphaFoldDB" id="A0AAE0BFM2"/>
<dbReference type="GO" id="GO:0009313">
    <property type="term" value="P:oligosaccharide catabolic process"/>
    <property type="evidence" value="ECO:0007669"/>
    <property type="project" value="TreeGrafter"/>
</dbReference>
<dbReference type="FunFam" id="3.20.20.80:FF:000250">
    <property type="entry name" value="Probable di-N-acetylchitobiase 1"/>
    <property type="match status" value="1"/>
</dbReference>
<keyword evidence="7" id="KW-0326">Glycosidase</keyword>
<dbReference type="InterPro" id="IPR017853">
    <property type="entry name" value="GH"/>
</dbReference>
<feature type="chain" id="PRO_5042241261" description="GH18 domain-containing protein" evidence="9">
    <location>
        <begin position="24"/>
        <end position="396"/>
    </location>
</feature>
<feature type="domain" description="GH18" evidence="10">
    <location>
        <begin position="1"/>
        <end position="391"/>
    </location>
</feature>
<comment type="subcellular location">
    <subcellularLocation>
        <location evidence="1">Lysosome</location>
    </subcellularLocation>
</comment>
<organism evidence="11 12">
    <name type="scientific">Cymbomonas tetramitiformis</name>
    <dbReference type="NCBI Taxonomy" id="36881"/>
    <lineage>
        <taxon>Eukaryota</taxon>
        <taxon>Viridiplantae</taxon>
        <taxon>Chlorophyta</taxon>
        <taxon>Pyramimonadophyceae</taxon>
        <taxon>Pyramimonadales</taxon>
        <taxon>Pyramimonadaceae</taxon>
        <taxon>Cymbomonas</taxon>
    </lineage>
</organism>
<evidence type="ECO:0000256" key="8">
    <source>
        <dbReference type="SAM" id="MobiDB-lite"/>
    </source>
</evidence>
<dbReference type="GO" id="GO:0008061">
    <property type="term" value="F:chitin binding"/>
    <property type="evidence" value="ECO:0007669"/>
    <property type="project" value="InterPro"/>
</dbReference>
<dbReference type="SMART" id="SM00636">
    <property type="entry name" value="Glyco_18"/>
    <property type="match status" value="1"/>
</dbReference>
<proteinExistence type="inferred from homology"/>
<dbReference type="EMBL" id="LGRX02035367">
    <property type="protein sequence ID" value="KAK3235098.1"/>
    <property type="molecule type" value="Genomic_DNA"/>
</dbReference>
<dbReference type="Proteomes" id="UP001190700">
    <property type="component" value="Unassembled WGS sequence"/>
</dbReference>
<keyword evidence="6" id="KW-0458">Lysosome</keyword>
<dbReference type="InterPro" id="IPR029070">
    <property type="entry name" value="Chitinase_insertion_sf"/>
</dbReference>
<dbReference type="InterPro" id="IPR011583">
    <property type="entry name" value="Chitinase_II/V-like_cat"/>
</dbReference>
<evidence type="ECO:0000256" key="4">
    <source>
        <dbReference type="ARBA" id="ARBA00022801"/>
    </source>
</evidence>
<dbReference type="InterPro" id="IPR051887">
    <property type="entry name" value="GH18_Domain-Containing"/>
</dbReference>
<evidence type="ECO:0000256" key="7">
    <source>
        <dbReference type="ARBA" id="ARBA00023295"/>
    </source>
</evidence>
<dbReference type="GO" id="GO:0005615">
    <property type="term" value="C:extracellular space"/>
    <property type="evidence" value="ECO:0007669"/>
    <property type="project" value="TreeGrafter"/>
</dbReference>
<evidence type="ECO:0000256" key="1">
    <source>
        <dbReference type="ARBA" id="ARBA00004371"/>
    </source>
</evidence>
<gene>
    <name evidence="11" type="ORF">CYMTET_54689</name>
</gene>
<keyword evidence="3 9" id="KW-0732">Signal</keyword>
<dbReference type="PANTHER" id="PTHR46290:SF1">
    <property type="entry name" value="DI-N-ACETYLCHITOBIASE"/>
    <property type="match status" value="1"/>
</dbReference>
<dbReference type="GO" id="GO:0016798">
    <property type="term" value="F:hydrolase activity, acting on glycosyl bonds"/>
    <property type="evidence" value="ECO:0007669"/>
    <property type="project" value="UniProtKB-KW"/>
</dbReference>
<evidence type="ECO:0000256" key="9">
    <source>
        <dbReference type="SAM" id="SignalP"/>
    </source>
</evidence>
<evidence type="ECO:0000313" key="11">
    <source>
        <dbReference type="EMBL" id="KAK3235098.1"/>
    </source>
</evidence>
<evidence type="ECO:0000256" key="2">
    <source>
        <dbReference type="ARBA" id="ARBA00009336"/>
    </source>
</evidence>
<name>A0AAE0BFM2_9CHLO</name>
<evidence type="ECO:0000256" key="5">
    <source>
        <dbReference type="ARBA" id="ARBA00023180"/>
    </source>
</evidence>
<reference evidence="11 12" key="1">
    <citation type="journal article" date="2015" name="Genome Biol. Evol.">
        <title>Comparative Genomics of a Bacterivorous Green Alga Reveals Evolutionary Causalities and Consequences of Phago-Mixotrophic Mode of Nutrition.</title>
        <authorList>
            <person name="Burns J.A."/>
            <person name="Paasch A."/>
            <person name="Narechania A."/>
            <person name="Kim E."/>
        </authorList>
    </citation>
    <scope>NUCLEOTIDE SEQUENCE [LARGE SCALE GENOMIC DNA]</scope>
    <source>
        <strain evidence="11 12">PLY_AMNH</strain>
    </source>
</reference>
<feature type="signal peptide" evidence="9">
    <location>
        <begin position="1"/>
        <end position="23"/>
    </location>
</feature>
<dbReference type="Gene3D" id="3.20.20.80">
    <property type="entry name" value="Glycosidases"/>
    <property type="match status" value="1"/>
</dbReference>
<keyword evidence="12" id="KW-1185">Reference proteome</keyword>
<evidence type="ECO:0000256" key="6">
    <source>
        <dbReference type="ARBA" id="ARBA00023228"/>
    </source>
</evidence>
<comment type="caution">
    <text evidence="11">The sequence shown here is derived from an EMBL/GenBank/DDBJ whole genome shotgun (WGS) entry which is preliminary data.</text>
</comment>
<comment type="similarity">
    <text evidence="2">Belongs to the glycosyl hydrolase 18 family.</text>
</comment>
<accession>A0AAE0BFM2</accession>
<evidence type="ECO:0000313" key="12">
    <source>
        <dbReference type="Proteomes" id="UP001190700"/>
    </source>
</evidence>
<protein>
    <recommendedName>
        <fullName evidence="10">GH18 domain-containing protein</fullName>
    </recommendedName>
</protein>
<dbReference type="Pfam" id="PF00704">
    <property type="entry name" value="Glyco_hydro_18"/>
    <property type="match status" value="1"/>
</dbReference>
<sequence>MFSCTKNIFILAASFSLLRSCLARKLPDSSRLQLSPTTEACPCTDKKLCRPVQRRYTAEVFGFDASSWQYFDWSVVTTIAWAGDNPDLLCKAHQEGVRLIAGAPFPIPLTANATARRVWINATLASVQQRFLDGITFDYESSIARNSPNRDLYTTIVAETTAAFHAADPGYQVSVCVAWSPDNIDGRDYDYSGLAHASDLLYMMVYDTRSQIYGRCIASANSPLVVAQRGVQRFLDFGVSPSKLVLGIPWYGYTYPCLNISKDGNDDYCAIKEVPFRGVNCSDAAGSEISYSKVMAILDSGNSTTGRRWDTSTMSPYFNYFAEDGTLHQIWYDDPESLGLKYRFAREMGLRGTGPYTYDDLDNDGSQTGNPKAKQEAGDMWKALHVFSDGKNKYQR</sequence>